<evidence type="ECO:0000313" key="2">
    <source>
        <dbReference type="Proteomes" id="UP000327439"/>
    </source>
</evidence>
<protein>
    <submittedName>
        <fullName evidence="1">Uncharacterized protein</fullName>
    </submittedName>
</protein>
<sequence>MPRPQRSGTGCVGIVRRLCWRERGCWRVRRLGLLRRKQIARVLPYF</sequence>
<name>A0A5J5TLU0_GOSBA</name>
<proteinExistence type="predicted"/>
<gene>
    <name evidence="1" type="ORF">ES319_A11G120300v1</name>
</gene>
<reference evidence="2" key="1">
    <citation type="journal article" date="2020" name="Nat. Genet.">
        <title>Genomic diversifications of five Gossypium allopolyploid species and their impact on cotton improvement.</title>
        <authorList>
            <person name="Chen Z.J."/>
            <person name="Sreedasyam A."/>
            <person name="Ando A."/>
            <person name="Song Q."/>
            <person name="De Santiago L.M."/>
            <person name="Hulse-Kemp A.M."/>
            <person name="Ding M."/>
            <person name="Ye W."/>
            <person name="Kirkbride R.C."/>
            <person name="Jenkins J."/>
            <person name="Plott C."/>
            <person name="Lovell J."/>
            <person name="Lin Y.M."/>
            <person name="Vaughn R."/>
            <person name="Liu B."/>
            <person name="Simpson S."/>
            <person name="Scheffler B.E."/>
            <person name="Wen L."/>
            <person name="Saski C.A."/>
            <person name="Grover C.E."/>
            <person name="Hu G."/>
            <person name="Conover J.L."/>
            <person name="Carlson J.W."/>
            <person name="Shu S."/>
            <person name="Boston L.B."/>
            <person name="Williams M."/>
            <person name="Peterson D.G."/>
            <person name="McGee K."/>
            <person name="Jones D.C."/>
            <person name="Wendel J.F."/>
            <person name="Stelly D.M."/>
            <person name="Grimwood J."/>
            <person name="Schmutz J."/>
        </authorList>
    </citation>
    <scope>NUCLEOTIDE SEQUENCE [LARGE SCALE GENOMIC DNA]</scope>
    <source>
        <strain evidence="2">cv. 3-79</strain>
    </source>
</reference>
<accession>A0A5J5TLU0</accession>
<dbReference type="Proteomes" id="UP000327439">
    <property type="component" value="Chromosome A11"/>
</dbReference>
<organism evidence="1 2">
    <name type="scientific">Gossypium barbadense</name>
    <name type="common">Sea Island cotton</name>
    <name type="synonym">Hibiscus barbadensis</name>
    <dbReference type="NCBI Taxonomy" id="3634"/>
    <lineage>
        <taxon>Eukaryota</taxon>
        <taxon>Viridiplantae</taxon>
        <taxon>Streptophyta</taxon>
        <taxon>Embryophyta</taxon>
        <taxon>Tracheophyta</taxon>
        <taxon>Spermatophyta</taxon>
        <taxon>Magnoliopsida</taxon>
        <taxon>eudicotyledons</taxon>
        <taxon>Gunneridae</taxon>
        <taxon>Pentapetalae</taxon>
        <taxon>rosids</taxon>
        <taxon>malvids</taxon>
        <taxon>Malvales</taxon>
        <taxon>Malvaceae</taxon>
        <taxon>Malvoideae</taxon>
        <taxon>Gossypium</taxon>
    </lineage>
</organism>
<keyword evidence="2" id="KW-1185">Reference proteome</keyword>
<dbReference type="EMBL" id="CM018212">
    <property type="protein sequence ID" value="KAB2056695.1"/>
    <property type="molecule type" value="Genomic_DNA"/>
</dbReference>
<evidence type="ECO:0000313" key="1">
    <source>
        <dbReference type="EMBL" id="KAB2056695.1"/>
    </source>
</evidence>
<dbReference type="AlphaFoldDB" id="A0A5J5TLU0"/>